<dbReference type="PANTHER" id="PTHR36840">
    <property type="entry name" value="BLL5714 PROTEIN"/>
    <property type="match status" value="1"/>
</dbReference>
<dbReference type="AlphaFoldDB" id="A0A4R5KMD1"/>
<gene>
    <name evidence="2" type="ORF">E1809_10995</name>
</gene>
<dbReference type="PANTHER" id="PTHR36840:SF1">
    <property type="entry name" value="BLL5714 PROTEIN"/>
    <property type="match status" value="1"/>
</dbReference>
<keyword evidence="1" id="KW-0812">Transmembrane</keyword>
<accession>A0A4R5KMD1</accession>
<dbReference type="EMBL" id="SMRU01000011">
    <property type="protein sequence ID" value="TDF96085.1"/>
    <property type="molecule type" value="Genomic_DNA"/>
</dbReference>
<keyword evidence="3" id="KW-1185">Reference proteome</keyword>
<feature type="transmembrane region" description="Helical" evidence="1">
    <location>
        <begin position="110"/>
        <end position="129"/>
    </location>
</feature>
<name>A0A4R5KMD1_9MICC</name>
<feature type="transmembrane region" description="Helical" evidence="1">
    <location>
        <begin position="83"/>
        <end position="104"/>
    </location>
</feature>
<evidence type="ECO:0000313" key="3">
    <source>
        <dbReference type="Proteomes" id="UP000295511"/>
    </source>
</evidence>
<proteinExistence type="predicted"/>
<dbReference type="OrthoDB" id="7698234at2"/>
<sequence length="401" mass="42590">MDESSASAGLAHETARDPGRVHWMELLFDLVFVAFVGQLARGIHGNPGWSEFGTYVLLFFPAWWAWVNIASVVNLLPRLSSRALGVAMLAAMASAGVMAAAAPAAFGERAWAFSLANVAMRIVLLVLWLHQHREHSDEVPWRIWIYNGGTAALWLAASFLPFQAAVVLWAAAIVIEVGMAFLGGRLWPERGISGINIEHASERLGLFVVIVLGESVFTIVTEASDDWGASAGLVAALGFLIVAILGWAFFQYGTGAMTAGLERLQARADFAGILQTTLFLPFLLVIGVTAIAGAIATAIPDPFGHLPLGSGISLGGGIALFYGCNAIVTVRYGRSPRSVLPWALPSVVLAVSLIPVSTVVSGTVLLAMAVLLLLAVTGYVELQRRRHRRGASVPPPLLPLG</sequence>
<protein>
    <submittedName>
        <fullName evidence="2">Low temperature requirement protein A</fullName>
    </submittedName>
</protein>
<dbReference type="Proteomes" id="UP000295511">
    <property type="component" value="Unassembled WGS sequence"/>
</dbReference>
<evidence type="ECO:0000256" key="1">
    <source>
        <dbReference type="SAM" id="Phobius"/>
    </source>
</evidence>
<keyword evidence="1" id="KW-1133">Transmembrane helix</keyword>
<feature type="transmembrane region" description="Helical" evidence="1">
    <location>
        <begin position="52"/>
        <end position="76"/>
    </location>
</feature>
<dbReference type="Pfam" id="PF06772">
    <property type="entry name" value="LtrA"/>
    <property type="match status" value="1"/>
</dbReference>
<feature type="transmembrane region" description="Helical" evidence="1">
    <location>
        <begin position="364"/>
        <end position="382"/>
    </location>
</feature>
<feature type="transmembrane region" description="Helical" evidence="1">
    <location>
        <begin position="270"/>
        <end position="299"/>
    </location>
</feature>
<dbReference type="InterPro" id="IPR010640">
    <property type="entry name" value="Low_temperature_requirement_A"/>
</dbReference>
<feature type="transmembrane region" description="Helical" evidence="1">
    <location>
        <begin position="21"/>
        <end position="40"/>
    </location>
</feature>
<reference evidence="2 3" key="1">
    <citation type="submission" date="2019-03" db="EMBL/GenBank/DDBJ databases">
        <title>Whole genome sequence of Arthrobacter sp JH1-1.</title>
        <authorList>
            <person name="Trinh H.N."/>
        </authorList>
    </citation>
    <scope>NUCLEOTIDE SEQUENCE [LARGE SCALE GENOMIC DNA]</scope>
    <source>
        <strain evidence="2 3">JH1-1</strain>
    </source>
</reference>
<organism evidence="2 3">
    <name type="scientific">Arthrobacter terricola</name>
    <dbReference type="NCBI Taxonomy" id="2547396"/>
    <lineage>
        <taxon>Bacteria</taxon>
        <taxon>Bacillati</taxon>
        <taxon>Actinomycetota</taxon>
        <taxon>Actinomycetes</taxon>
        <taxon>Micrococcales</taxon>
        <taxon>Micrococcaceae</taxon>
        <taxon>Arthrobacter</taxon>
    </lineage>
</organism>
<feature type="transmembrane region" description="Helical" evidence="1">
    <location>
        <begin position="141"/>
        <end position="160"/>
    </location>
</feature>
<feature type="transmembrane region" description="Helical" evidence="1">
    <location>
        <begin position="204"/>
        <end position="221"/>
    </location>
</feature>
<feature type="transmembrane region" description="Helical" evidence="1">
    <location>
        <begin position="227"/>
        <end position="250"/>
    </location>
</feature>
<comment type="caution">
    <text evidence="2">The sequence shown here is derived from an EMBL/GenBank/DDBJ whole genome shotgun (WGS) entry which is preliminary data.</text>
</comment>
<dbReference type="RefSeq" id="WP_133204271.1">
    <property type="nucleotide sequence ID" value="NZ_SMRU01000011.1"/>
</dbReference>
<keyword evidence="1" id="KW-0472">Membrane</keyword>
<feature type="transmembrane region" description="Helical" evidence="1">
    <location>
        <begin position="339"/>
        <end position="358"/>
    </location>
</feature>
<feature type="transmembrane region" description="Helical" evidence="1">
    <location>
        <begin position="311"/>
        <end position="332"/>
    </location>
</feature>
<evidence type="ECO:0000313" key="2">
    <source>
        <dbReference type="EMBL" id="TDF96085.1"/>
    </source>
</evidence>
<feature type="transmembrane region" description="Helical" evidence="1">
    <location>
        <begin position="166"/>
        <end position="183"/>
    </location>
</feature>